<evidence type="ECO:0000313" key="2">
    <source>
        <dbReference type="Proteomes" id="UP001303046"/>
    </source>
</evidence>
<accession>A0ABR1DJ89</accession>
<evidence type="ECO:0008006" key="3">
    <source>
        <dbReference type="Google" id="ProtNLM"/>
    </source>
</evidence>
<dbReference type="Proteomes" id="UP001303046">
    <property type="component" value="Unassembled WGS sequence"/>
</dbReference>
<organism evidence="1 2">
    <name type="scientific">Necator americanus</name>
    <name type="common">Human hookworm</name>
    <dbReference type="NCBI Taxonomy" id="51031"/>
    <lineage>
        <taxon>Eukaryota</taxon>
        <taxon>Metazoa</taxon>
        <taxon>Ecdysozoa</taxon>
        <taxon>Nematoda</taxon>
        <taxon>Chromadorea</taxon>
        <taxon>Rhabditida</taxon>
        <taxon>Rhabditina</taxon>
        <taxon>Rhabditomorpha</taxon>
        <taxon>Strongyloidea</taxon>
        <taxon>Ancylostomatidae</taxon>
        <taxon>Bunostominae</taxon>
        <taxon>Necator</taxon>
    </lineage>
</organism>
<gene>
    <name evidence="1" type="primary">Necator_chrIV.g15740</name>
    <name evidence="1" type="ORF">RB195_002445</name>
</gene>
<comment type="caution">
    <text evidence="1">The sequence shown here is derived from an EMBL/GenBank/DDBJ whole genome shotgun (WGS) entry which is preliminary data.</text>
</comment>
<name>A0ABR1DJ89_NECAM</name>
<sequence length="291" mass="33874">MDLEKFYREDHTFYKVIIGDFNAKKLSSLRWTWESPDGEYHNEIDYIIVSKRFCLTDVAVVPRFLTRKDATVQHLRAIGTNGSIAGARSSKSMNDEQGAQEIQEELLSESRNQGDEKTSVRRKRLFALVGLRRKESQRIPVREVEPPRLSDTTHAHCEIVDVRELQHKIKIRQKQLRTISDWLCRASVVAVILSLTITVLECYAAHLENIVQKAAALQISKQWKSQCGRRKLQRIVYGNTYEETDCQIPSISTADWSAWSICVRGKKTRWKIMERNKRYVFDIAYHESRKC</sequence>
<protein>
    <recommendedName>
        <fullName evidence="3">Endonuclease/exonuclease/phosphatase domain-containing protein</fullName>
    </recommendedName>
</protein>
<keyword evidence="2" id="KW-1185">Reference proteome</keyword>
<dbReference type="EMBL" id="JAVFWL010000004">
    <property type="protein sequence ID" value="KAK6750474.1"/>
    <property type="molecule type" value="Genomic_DNA"/>
</dbReference>
<proteinExistence type="predicted"/>
<reference evidence="1 2" key="1">
    <citation type="submission" date="2023-08" db="EMBL/GenBank/DDBJ databases">
        <title>A Necator americanus chromosomal reference genome.</title>
        <authorList>
            <person name="Ilik V."/>
            <person name="Petrzelkova K.J."/>
            <person name="Pardy F."/>
            <person name="Fuh T."/>
            <person name="Niatou-Singa F.S."/>
            <person name="Gouil Q."/>
            <person name="Baker L."/>
            <person name="Ritchie M.E."/>
            <person name="Jex A.R."/>
            <person name="Gazzola D."/>
            <person name="Li H."/>
            <person name="Toshio Fujiwara R."/>
            <person name="Zhan B."/>
            <person name="Aroian R.V."/>
            <person name="Pafco B."/>
            <person name="Schwarz E.M."/>
        </authorList>
    </citation>
    <scope>NUCLEOTIDE SEQUENCE [LARGE SCALE GENOMIC DNA]</scope>
    <source>
        <strain evidence="1 2">Aroian</strain>
        <tissue evidence="1">Whole animal</tissue>
    </source>
</reference>
<evidence type="ECO:0000313" key="1">
    <source>
        <dbReference type="EMBL" id="KAK6750474.1"/>
    </source>
</evidence>